<name>A0A8S0S7R9_OLEEU</name>
<dbReference type="AlphaFoldDB" id="A0A8S0S7R9"/>
<evidence type="ECO:0000313" key="2">
    <source>
        <dbReference type="EMBL" id="CAA2987773.1"/>
    </source>
</evidence>
<dbReference type="InterPro" id="IPR050942">
    <property type="entry name" value="F-box_BR-signaling"/>
</dbReference>
<proteinExistence type="predicted"/>
<dbReference type="OrthoDB" id="904034at2759"/>
<reference evidence="2 3" key="1">
    <citation type="submission" date="2019-12" db="EMBL/GenBank/DDBJ databases">
        <authorList>
            <person name="Alioto T."/>
            <person name="Alioto T."/>
            <person name="Gomez Garrido J."/>
        </authorList>
    </citation>
    <scope>NUCLEOTIDE SEQUENCE [LARGE SCALE GENOMIC DNA]</scope>
</reference>
<comment type="caution">
    <text evidence="2">The sequence shown here is derived from an EMBL/GenBank/DDBJ whole genome shotgun (WGS) entry which is preliminary data.</text>
</comment>
<feature type="domain" description="KIB1-4 beta-propeller" evidence="1">
    <location>
        <begin position="7"/>
        <end position="253"/>
    </location>
</feature>
<sequence length="274" mass="31224">MKIGTDLQIHLLHPFSRQQICLPPLLTFPDQYDYDERYPPQDYSYFFVKKIVMSSNPWKEKSSPNNSQDCIIATIYEEVRILAFARLGDSVWTNISVPSRSYDDIIHYRGKFYAVDCHGVVVVCDLDDNNGPKATVVALAPSKTHDQIQKYLVESSGDLLLVSRIRGGTSFEVLDDNNVKPTYYTIGFSILRLEECHEEGNNYAYRLVKMNDLGDQALFLGYNVSTSLPSSEFKGAIKANCIYFTADNCELIPSNRVEVAVTQESLTWRRELFN</sequence>
<accession>A0A8S0S7R9</accession>
<keyword evidence="3" id="KW-1185">Reference proteome</keyword>
<gene>
    <name evidence="2" type="ORF">OLEA9_A107073</name>
</gene>
<protein>
    <recommendedName>
        <fullName evidence="1">KIB1-4 beta-propeller domain-containing protein</fullName>
    </recommendedName>
</protein>
<dbReference type="Proteomes" id="UP000594638">
    <property type="component" value="Unassembled WGS sequence"/>
</dbReference>
<organism evidence="2 3">
    <name type="scientific">Olea europaea subsp. europaea</name>
    <dbReference type="NCBI Taxonomy" id="158383"/>
    <lineage>
        <taxon>Eukaryota</taxon>
        <taxon>Viridiplantae</taxon>
        <taxon>Streptophyta</taxon>
        <taxon>Embryophyta</taxon>
        <taxon>Tracheophyta</taxon>
        <taxon>Spermatophyta</taxon>
        <taxon>Magnoliopsida</taxon>
        <taxon>eudicotyledons</taxon>
        <taxon>Gunneridae</taxon>
        <taxon>Pentapetalae</taxon>
        <taxon>asterids</taxon>
        <taxon>lamiids</taxon>
        <taxon>Lamiales</taxon>
        <taxon>Oleaceae</taxon>
        <taxon>Oleeae</taxon>
        <taxon>Olea</taxon>
    </lineage>
</organism>
<dbReference type="Gramene" id="OE9A107073T1">
    <property type="protein sequence ID" value="OE9A107073C1"/>
    <property type="gene ID" value="OE9A107073"/>
</dbReference>
<evidence type="ECO:0000313" key="3">
    <source>
        <dbReference type="Proteomes" id="UP000594638"/>
    </source>
</evidence>
<dbReference type="EMBL" id="CACTIH010003946">
    <property type="protein sequence ID" value="CAA2987773.1"/>
    <property type="molecule type" value="Genomic_DNA"/>
</dbReference>
<dbReference type="Pfam" id="PF03478">
    <property type="entry name" value="Beta-prop_KIB1-4"/>
    <property type="match status" value="1"/>
</dbReference>
<dbReference type="PANTHER" id="PTHR44259">
    <property type="entry name" value="OS07G0183000 PROTEIN-RELATED"/>
    <property type="match status" value="1"/>
</dbReference>
<evidence type="ECO:0000259" key="1">
    <source>
        <dbReference type="Pfam" id="PF03478"/>
    </source>
</evidence>
<dbReference type="InterPro" id="IPR005174">
    <property type="entry name" value="KIB1-4_b-propeller"/>
</dbReference>